<evidence type="ECO:0000313" key="1">
    <source>
        <dbReference type="EMBL" id="SCX15225.1"/>
    </source>
</evidence>
<dbReference type="EMBL" id="FMUB01000004">
    <property type="protein sequence ID" value="SCX15225.1"/>
    <property type="molecule type" value="Genomic_DNA"/>
</dbReference>
<evidence type="ECO:0000313" key="2">
    <source>
        <dbReference type="Proteomes" id="UP000199707"/>
    </source>
</evidence>
<name>A0A1G4W2F8_9MYCO</name>
<proteinExistence type="predicted"/>
<accession>A0A1G4W2F8</accession>
<dbReference type="Gene3D" id="3.40.50.450">
    <property type="match status" value="1"/>
</dbReference>
<gene>
    <name evidence="1" type="ORF">SAMN02799620_02019</name>
</gene>
<sequence>MFNLIMRSVNWNSGIATMAVERMLEYTEPSIAAQFRLDGTLQLGLLTELPCLFMDEGTEAEVARVGQISRARIVGREIQFEYTIDPEVPPLANSAIYANRIALDMPSDYEFSRNHWAVKDVDLYRFLLRNVRPRRQRPSVFLIPEHENIDPVLASAMMPFAPPFTPVYQCIQHAAEAAGLRCRRADDIWENPSIIQDVVALIDRSKVVVCDCTGRNPNVFYEAGIAHTLGREVILITQNGDDIPFDLRHLRYVTYLNNGEGLAALAATLEARLQAIVGH</sequence>
<dbReference type="RefSeq" id="WP_090356383.1">
    <property type="nucleotide sequence ID" value="NZ_FMUB01000004.1"/>
</dbReference>
<reference evidence="2" key="1">
    <citation type="submission" date="2016-10" db="EMBL/GenBank/DDBJ databases">
        <authorList>
            <person name="Varghese N."/>
            <person name="Submissions S."/>
        </authorList>
    </citation>
    <scope>NUCLEOTIDE SEQUENCE [LARGE SCALE GENOMIC DNA]</scope>
    <source>
        <strain evidence="2">UNC267MFSha1.1M11</strain>
    </source>
</reference>
<dbReference type="AlphaFoldDB" id="A0A1G4W2F8"/>
<organism evidence="1 2">
    <name type="scientific">Mycolicibacterium fluoranthenivorans</name>
    <dbReference type="NCBI Taxonomy" id="258505"/>
    <lineage>
        <taxon>Bacteria</taxon>
        <taxon>Bacillati</taxon>
        <taxon>Actinomycetota</taxon>
        <taxon>Actinomycetes</taxon>
        <taxon>Mycobacteriales</taxon>
        <taxon>Mycobacteriaceae</taxon>
        <taxon>Mycolicibacterium</taxon>
    </lineage>
</organism>
<dbReference type="STRING" id="1502745.SAMN02799620_02019"/>
<evidence type="ECO:0008006" key="3">
    <source>
        <dbReference type="Google" id="ProtNLM"/>
    </source>
</evidence>
<protein>
    <recommendedName>
        <fullName evidence="3">Nucleoside 2-deoxyribosyltransferase</fullName>
    </recommendedName>
</protein>
<dbReference type="Proteomes" id="UP000199707">
    <property type="component" value="Unassembled WGS sequence"/>
</dbReference>